<evidence type="ECO:0000259" key="9">
    <source>
        <dbReference type="Pfam" id="PF02770"/>
    </source>
</evidence>
<dbReference type="PANTHER" id="PTHR48083:SF13">
    <property type="entry name" value="ACYL-COA DEHYDROGENASE FAMILY MEMBER 11"/>
    <property type="match status" value="1"/>
</dbReference>
<evidence type="ECO:0000256" key="3">
    <source>
        <dbReference type="ARBA" id="ARBA00011738"/>
    </source>
</evidence>
<dbReference type="GO" id="GO:0033539">
    <property type="term" value="P:fatty acid beta-oxidation using acyl-CoA dehydrogenase"/>
    <property type="evidence" value="ECO:0007669"/>
    <property type="project" value="TreeGrafter"/>
</dbReference>
<dbReference type="RefSeq" id="WP_188448219.1">
    <property type="nucleotide sequence ID" value="NZ_BMFO01000002.1"/>
</dbReference>
<dbReference type="InterPro" id="IPR036250">
    <property type="entry name" value="AcylCo_DH-like_C"/>
</dbReference>
<keyword evidence="12" id="KW-1185">Reference proteome</keyword>
<dbReference type="Pfam" id="PF02770">
    <property type="entry name" value="Acyl-CoA_dh_M"/>
    <property type="match status" value="1"/>
</dbReference>
<organism evidence="11 12">
    <name type="scientific">Arenimonas maotaiensis</name>
    <dbReference type="NCBI Taxonomy" id="1446479"/>
    <lineage>
        <taxon>Bacteria</taxon>
        <taxon>Pseudomonadati</taxon>
        <taxon>Pseudomonadota</taxon>
        <taxon>Gammaproteobacteria</taxon>
        <taxon>Lysobacterales</taxon>
        <taxon>Lysobacteraceae</taxon>
        <taxon>Arenimonas</taxon>
    </lineage>
</organism>
<reference evidence="11" key="1">
    <citation type="journal article" date="2014" name="Int. J. Syst. Evol. Microbiol.">
        <title>Complete genome sequence of Corynebacterium casei LMG S-19264T (=DSM 44701T), isolated from a smear-ripened cheese.</title>
        <authorList>
            <consortium name="US DOE Joint Genome Institute (JGI-PGF)"/>
            <person name="Walter F."/>
            <person name="Albersmeier A."/>
            <person name="Kalinowski J."/>
            <person name="Ruckert C."/>
        </authorList>
    </citation>
    <scope>NUCLEOTIDE SEQUENCE</scope>
    <source>
        <strain evidence="11">CGMCC 1.12726</strain>
    </source>
</reference>
<dbReference type="FunFam" id="2.40.110.10:FF:000002">
    <property type="entry name" value="Acyl-CoA dehydrogenase fadE12"/>
    <property type="match status" value="1"/>
</dbReference>
<dbReference type="EMBL" id="BMFO01000002">
    <property type="protein sequence ID" value="GGF89208.1"/>
    <property type="molecule type" value="Genomic_DNA"/>
</dbReference>
<evidence type="ECO:0000256" key="5">
    <source>
        <dbReference type="ARBA" id="ARBA00022827"/>
    </source>
</evidence>
<dbReference type="InterPro" id="IPR037069">
    <property type="entry name" value="AcylCoA_DH/ox_N_sf"/>
</dbReference>
<protein>
    <submittedName>
        <fullName evidence="11">Acyl-CoA dehydrogenase</fullName>
    </submittedName>
</protein>
<evidence type="ECO:0000256" key="7">
    <source>
        <dbReference type="RuleBase" id="RU362125"/>
    </source>
</evidence>
<keyword evidence="4 7" id="KW-0285">Flavoprotein</keyword>
<feature type="domain" description="Acyl-CoA oxidase/dehydrogenase middle" evidence="9">
    <location>
        <begin position="128"/>
        <end position="227"/>
    </location>
</feature>
<comment type="subunit">
    <text evidence="3">Homodimer.</text>
</comment>
<dbReference type="InterPro" id="IPR050741">
    <property type="entry name" value="Acyl-CoA_dehydrogenase"/>
</dbReference>
<evidence type="ECO:0000256" key="4">
    <source>
        <dbReference type="ARBA" id="ARBA00022630"/>
    </source>
</evidence>
<proteinExistence type="inferred from homology"/>
<name>A0A917FKH0_9GAMM</name>
<dbReference type="Proteomes" id="UP000632858">
    <property type="component" value="Unassembled WGS sequence"/>
</dbReference>
<dbReference type="PANTHER" id="PTHR48083">
    <property type="entry name" value="MEDIUM-CHAIN SPECIFIC ACYL-COA DEHYDROGENASE, MITOCHONDRIAL-RELATED"/>
    <property type="match status" value="1"/>
</dbReference>
<dbReference type="InterPro" id="IPR046373">
    <property type="entry name" value="Acyl-CoA_Oxase/DH_mid-dom_sf"/>
</dbReference>
<dbReference type="GO" id="GO:0050660">
    <property type="term" value="F:flavin adenine dinucleotide binding"/>
    <property type="evidence" value="ECO:0007669"/>
    <property type="project" value="InterPro"/>
</dbReference>
<sequence length="392" mass="42224">MSAADALLQALTAFMRERVLPAEAEVAAWQADPATRWTPCPAIERLKAEARAAGLWNLFLPDAKHGTGLTNRAYAPLAEQMGRVLWAPEVFNCNAPDTGNMELLAHFGDDAQKARWLEPLLRGEIRSAFAMTEPEVASSDATNIALRIARDGDDYVLDGRKWWITGAGDPRCRILIVMGVTDPGAERHARHSMVLVPMDTPGVRVTRALQAFGFDDAPGGHMELAFDGVRVPAANRIGAEGAGFALAQARLGPGRIHHCMRLIGLAQRALELMVERAKTRVAFGKPLAAQGMAQEMVALSRCEIEQARLLTLDAAAKLDALGNKGAKDEIGMIKIVAPRMALAVIDRAVQLYGAEGLQDPFLAPAWAGARCLRLADGPDEVHIAALARGMLK</sequence>
<reference evidence="11" key="2">
    <citation type="submission" date="2020-09" db="EMBL/GenBank/DDBJ databases">
        <authorList>
            <person name="Sun Q."/>
            <person name="Zhou Y."/>
        </authorList>
    </citation>
    <scope>NUCLEOTIDE SEQUENCE</scope>
    <source>
        <strain evidence="11">CGMCC 1.12726</strain>
    </source>
</reference>
<dbReference type="GO" id="GO:0005737">
    <property type="term" value="C:cytoplasm"/>
    <property type="evidence" value="ECO:0007669"/>
    <property type="project" value="TreeGrafter"/>
</dbReference>
<evidence type="ECO:0000256" key="2">
    <source>
        <dbReference type="ARBA" id="ARBA00009347"/>
    </source>
</evidence>
<accession>A0A917FKH0</accession>
<comment type="cofactor">
    <cofactor evidence="1 7">
        <name>FAD</name>
        <dbReference type="ChEBI" id="CHEBI:57692"/>
    </cofactor>
</comment>
<keyword evidence="5 7" id="KW-0274">FAD</keyword>
<evidence type="ECO:0000259" key="8">
    <source>
        <dbReference type="Pfam" id="PF00441"/>
    </source>
</evidence>
<dbReference type="InterPro" id="IPR009100">
    <property type="entry name" value="AcylCoA_DH/oxidase_NM_dom_sf"/>
</dbReference>
<dbReference type="Pfam" id="PF02771">
    <property type="entry name" value="Acyl-CoA_dh_N"/>
    <property type="match status" value="1"/>
</dbReference>
<feature type="domain" description="Acyl-CoA dehydrogenase/oxidase N-terminal" evidence="10">
    <location>
        <begin position="5"/>
        <end position="124"/>
    </location>
</feature>
<dbReference type="InterPro" id="IPR009075">
    <property type="entry name" value="AcylCo_DH/oxidase_C"/>
</dbReference>
<comment type="caution">
    <text evidence="11">The sequence shown here is derived from an EMBL/GenBank/DDBJ whole genome shotgun (WGS) entry which is preliminary data.</text>
</comment>
<dbReference type="InterPro" id="IPR013786">
    <property type="entry name" value="AcylCoA_DH/ox_N"/>
</dbReference>
<dbReference type="InterPro" id="IPR006091">
    <property type="entry name" value="Acyl-CoA_Oxase/DH_mid-dom"/>
</dbReference>
<dbReference type="Gene3D" id="2.40.110.10">
    <property type="entry name" value="Butyryl-CoA Dehydrogenase, subunit A, domain 2"/>
    <property type="match status" value="1"/>
</dbReference>
<dbReference type="AlphaFoldDB" id="A0A917FKH0"/>
<dbReference type="Gene3D" id="1.10.540.10">
    <property type="entry name" value="Acyl-CoA dehydrogenase/oxidase, N-terminal domain"/>
    <property type="match status" value="1"/>
</dbReference>
<evidence type="ECO:0000313" key="11">
    <source>
        <dbReference type="EMBL" id="GGF89208.1"/>
    </source>
</evidence>
<comment type="similarity">
    <text evidence="2 7">Belongs to the acyl-CoA dehydrogenase family.</text>
</comment>
<dbReference type="Gene3D" id="1.20.140.10">
    <property type="entry name" value="Butyryl-CoA Dehydrogenase, subunit A, domain 3"/>
    <property type="match status" value="1"/>
</dbReference>
<feature type="domain" description="Acyl-CoA dehydrogenase/oxidase C-terminal" evidence="8">
    <location>
        <begin position="241"/>
        <end position="391"/>
    </location>
</feature>
<dbReference type="SUPFAM" id="SSF56645">
    <property type="entry name" value="Acyl-CoA dehydrogenase NM domain-like"/>
    <property type="match status" value="1"/>
</dbReference>
<evidence type="ECO:0000259" key="10">
    <source>
        <dbReference type="Pfam" id="PF02771"/>
    </source>
</evidence>
<evidence type="ECO:0000313" key="12">
    <source>
        <dbReference type="Proteomes" id="UP000632858"/>
    </source>
</evidence>
<dbReference type="SUPFAM" id="SSF47203">
    <property type="entry name" value="Acyl-CoA dehydrogenase C-terminal domain-like"/>
    <property type="match status" value="1"/>
</dbReference>
<gene>
    <name evidence="11" type="ORF">GCM10010960_08840</name>
</gene>
<evidence type="ECO:0000256" key="6">
    <source>
        <dbReference type="ARBA" id="ARBA00023002"/>
    </source>
</evidence>
<dbReference type="GO" id="GO:0003995">
    <property type="term" value="F:acyl-CoA dehydrogenase activity"/>
    <property type="evidence" value="ECO:0007669"/>
    <property type="project" value="TreeGrafter"/>
</dbReference>
<evidence type="ECO:0000256" key="1">
    <source>
        <dbReference type="ARBA" id="ARBA00001974"/>
    </source>
</evidence>
<keyword evidence="6 7" id="KW-0560">Oxidoreductase</keyword>
<dbReference type="Pfam" id="PF00441">
    <property type="entry name" value="Acyl-CoA_dh_1"/>
    <property type="match status" value="1"/>
</dbReference>